<feature type="compositionally biased region" description="Low complexity" evidence="1">
    <location>
        <begin position="251"/>
        <end position="277"/>
    </location>
</feature>
<reference evidence="3 4" key="1">
    <citation type="submission" date="2016-08" db="EMBL/GenBank/DDBJ databases">
        <title>A Parts List for Fungal Cellulosomes Revealed by Comparative Genomics.</title>
        <authorList>
            <consortium name="DOE Joint Genome Institute"/>
            <person name="Haitjema C.H."/>
            <person name="Gilmore S.P."/>
            <person name="Henske J.K."/>
            <person name="Solomon K.V."/>
            <person name="De Groot R."/>
            <person name="Kuo A."/>
            <person name="Mondo S.J."/>
            <person name="Salamov A.A."/>
            <person name="Labutti K."/>
            <person name="Zhao Z."/>
            <person name="Chiniquy J."/>
            <person name="Barry K."/>
            <person name="Brewer H.M."/>
            <person name="Purvine S.O."/>
            <person name="Wright A.T."/>
            <person name="Boxma B."/>
            <person name="Van Alen T."/>
            <person name="Hackstein J.H."/>
            <person name="Baker S.E."/>
            <person name="Grigoriev I.V."/>
            <person name="O'Malley M.A."/>
        </authorList>
    </citation>
    <scope>NUCLEOTIDE SEQUENCE [LARGE SCALE GENOMIC DNA]</scope>
    <source>
        <strain evidence="3 4">S4</strain>
    </source>
</reference>
<dbReference type="Proteomes" id="UP000193944">
    <property type="component" value="Unassembled WGS sequence"/>
</dbReference>
<reference evidence="3 4" key="2">
    <citation type="submission" date="2016-08" db="EMBL/GenBank/DDBJ databases">
        <title>Pervasive Adenine N6-methylation of Active Genes in Fungi.</title>
        <authorList>
            <consortium name="DOE Joint Genome Institute"/>
            <person name="Mondo S.J."/>
            <person name="Dannebaum R.O."/>
            <person name="Kuo R.C."/>
            <person name="Labutti K."/>
            <person name="Haridas S."/>
            <person name="Kuo A."/>
            <person name="Salamov A."/>
            <person name="Ahrendt S.R."/>
            <person name="Lipzen A."/>
            <person name="Sullivan W."/>
            <person name="Andreopoulos W.B."/>
            <person name="Clum A."/>
            <person name="Lindquist E."/>
            <person name="Daum C."/>
            <person name="Ramamoorthy G.K."/>
            <person name="Gryganskyi A."/>
            <person name="Culley D."/>
            <person name="Magnuson J.K."/>
            <person name="James T.Y."/>
            <person name="O'Malley M.A."/>
            <person name="Stajich J.E."/>
            <person name="Spatafora J.W."/>
            <person name="Visel A."/>
            <person name="Grigoriev I.V."/>
        </authorList>
    </citation>
    <scope>NUCLEOTIDE SEQUENCE [LARGE SCALE GENOMIC DNA]</scope>
    <source>
        <strain evidence="3 4">S4</strain>
    </source>
</reference>
<keyword evidence="2" id="KW-0472">Membrane</keyword>
<sequence>MNKYDNSSYSIVDNTNANSIKFFELAFIFLIIFSVVCKVTNYNYTNSSIVSKIHNFIITKLSNEEKGLISYRNEISLYGLQANQVDIVISKNDTNKLPANHISNISPTNNFPMSTPNIKIDENGNIIPNDTFLKSNPFLIPNNSINKKSEVKENPNQYPTIIVTLPNEAILPYSPKIPMDIYYREGWVDYSNPNAESNTNAYIPKEMHQRKTYDYNYLAPLIPKNHSSLKLQQSFITKHLIQKEIEKSKNQENNTNSSSSSSSSSISHSESQSQNINTESNPSSSIIDNEKIILNVDDSNLIGCYYMEKNVNEYAEEYELVNHAFWWQEDCNQQQIIAF</sequence>
<comment type="caution">
    <text evidence="3">The sequence shown here is derived from an EMBL/GenBank/DDBJ whole genome shotgun (WGS) entry which is preliminary data.</text>
</comment>
<feature type="region of interest" description="Disordered" evidence="1">
    <location>
        <begin position="246"/>
        <end position="284"/>
    </location>
</feature>
<keyword evidence="2" id="KW-1133">Transmembrane helix</keyword>
<evidence type="ECO:0000313" key="4">
    <source>
        <dbReference type="Proteomes" id="UP000193944"/>
    </source>
</evidence>
<organism evidence="3 4">
    <name type="scientific">Anaeromyces robustus</name>
    <dbReference type="NCBI Taxonomy" id="1754192"/>
    <lineage>
        <taxon>Eukaryota</taxon>
        <taxon>Fungi</taxon>
        <taxon>Fungi incertae sedis</taxon>
        <taxon>Chytridiomycota</taxon>
        <taxon>Chytridiomycota incertae sedis</taxon>
        <taxon>Neocallimastigomycetes</taxon>
        <taxon>Neocallimastigales</taxon>
        <taxon>Neocallimastigaceae</taxon>
        <taxon>Anaeromyces</taxon>
    </lineage>
</organism>
<proteinExistence type="predicted"/>
<dbReference type="EMBL" id="MCFG01000072">
    <property type="protein sequence ID" value="ORX83465.1"/>
    <property type="molecule type" value="Genomic_DNA"/>
</dbReference>
<gene>
    <name evidence="3" type="ORF">BCR32DRAFT_291955</name>
</gene>
<accession>A0A1Y1XCL3</accession>
<protein>
    <submittedName>
        <fullName evidence="3">Uncharacterized protein</fullName>
    </submittedName>
</protein>
<evidence type="ECO:0000256" key="2">
    <source>
        <dbReference type="SAM" id="Phobius"/>
    </source>
</evidence>
<name>A0A1Y1XCL3_9FUNG</name>
<evidence type="ECO:0000313" key="3">
    <source>
        <dbReference type="EMBL" id="ORX83465.1"/>
    </source>
</evidence>
<keyword evidence="2" id="KW-0812">Transmembrane</keyword>
<dbReference type="AlphaFoldDB" id="A0A1Y1XCL3"/>
<keyword evidence="4" id="KW-1185">Reference proteome</keyword>
<evidence type="ECO:0000256" key="1">
    <source>
        <dbReference type="SAM" id="MobiDB-lite"/>
    </source>
</evidence>
<feature type="transmembrane region" description="Helical" evidence="2">
    <location>
        <begin position="20"/>
        <end position="39"/>
    </location>
</feature>
<dbReference type="OrthoDB" id="2140813at2759"/>